<sequence length="44" mass="5296">MNCQSLSKVYSKIACICKNWVKIYYFKWFVENVTPNYIILILCD</sequence>
<protein>
    <submittedName>
        <fullName evidence="1">Uncharacterized protein</fullName>
    </submittedName>
</protein>
<reference evidence="5" key="2">
    <citation type="submission" date="2014-12" db="EMBL/GenBank/DDBJ databases">
        <authorList>
            <person name="Smet A."/>
        </authorList>
    </citation>
    <scope>NUCLEOTIDE SEQUENCE [LARGE SCALE GENOMIC DNA]</scope>
</reference>
<accession>A0A0K2X3R8</accession>
<evidence type="ECO:0000313" key="1">
    <source>
        <dbReference type="EMBL" id="CRF41735.1"/>
    </source>
</evidence>
<dbReference type="Proteomes" id="UP000041394">
    <property type="component" value="Unassembled WGS sequence"/>
</dbReference>
<dbReference type="AlphaFoldDB" id="A0A0K2X3R8"/>
<gene>
    <name evidence="1" type="ORF">HAL011_15470</name>
    <name evidence="2" type="ORF">HAL013_06100</name>
    <name evidence="4" type="ORF">HAL07_13620</name>
    <name evidence="3" type="ORF">HAL09_04000</name>
</gene>
<dbReference type="STRING" id="1578720.HAL011_15470"/>
<dbReference type="EMBL" id="CDML01000051">
    <property type="protein sequence ID" value="CRF41735.1"/>
    <property type="molecule type" value="Genomic_DNA"/>
</dbReference>
<proteinExistence type="predicted"/>
<evidence type="ECO:0000313" key="5">
    <source>
        <dbReference type="Proteomes" id="UP000038622"/>
    </source>
</evidence>
<reference evidence="6 7" key="3">
    <citation type="submission" date="2014-12" db="EMBL/GenBank/DDBJ databases">
        <authorList>
            <person name="Jaenicke S."/>
        </authorList>
    </citation>
    <scope>NUCLEOTIDE SEQUENCE [LARGE SCALE GENOMIC DNA]</scope>
</reference>
<evidence type="ECO:0000313" key="3">
    <source>
        <dbReference type="EMBL" id="CRF43845.1"/>
    </source>
</evidence>
<name>A0A0K2X3R8_9HELI</name>
<reference evidence="1" key="1">
    <citation type="submission" date="2014-12" db="EMBL/GenBank/DDBJ databases">
        <title>Whole genome sequences of four Staphylococcus schleiferi canine isolates.</title>
        <authorList>
            <person name="Misic A.M."/>
            <person name="Cain C."/>
            <person name="Morris D.O."/>
            <person name="Rankin S."/>
            <person name="Beiting D."/>
        </authorList>
    </citation>
    <scope>NUCLEOTIDE SEQUENCE</scope>
    <source>
        <strain evidence="1">ASB11</strain>
        <strain evidence="2">ASB13</strain>
        <strain evidence="4">ASB7</strain>
        <strain evidence="3">ASB9</strain>
    </source>
</reference>
<evidence type="ECO:0000313" key="4">
    <source>
        <dbReference type="EMBL" id="CRF52897.1"/>
    </source>
</evidence>
<dbReference type="Proteomes" id="UP000043437">
    <property type="component" value="Unassembled WGS sequence"/>
</dbReference>
<dbReference type="Proteomes" id="UP000045175">
    <property type="component" value="Unassembled WGS sequence"/>
</dbReference>
<organism evidence="1 5">
    <name type="scientific">Helicobacter ailurogastricus</name>
    <dbReference type="NCBI Taxonomy" id="1578720"/>
    <lineage>
        <taxon>Bacteria</taxon>
        <taxon>Pseudomonadati</taxon>
        <taxon>Campylobacterota</taxon>
        <taxon>Epsilonproteobacteria</taxon>
        <taxon>Campylobacterales</taxon>
        <taxon>Helicobacteraceae</taxon>
        <taxon>Helicobacter</taxon>
    </lineage>
</organism>
<evidence type="ECO:0000313" key="7">
    <source>
        <dbReference type="Proteomes" id="UP000043437"/>
    </source>
</evidence>
<dbReference type="EMBL" id="CDMN01000014">
    <property type="protein sequence ID" value="CRF43845.1"/>
    <property type="molecule type" value="Genomic_DNA"/>
</dbReference>
<dbReference type="Proteomes" id="UP000038622">
    <property type="component" value="Unassembled WGS sequence"/>
</dbReference>
<dbReference type="EMBL" id="CDMH01000029">
    <property type="protein sequence ID" value="CRF42429.1"/>
    <property type="molecule type" value="Genomic_DNA"/>
</dbReference>
<dbReference type="EMBL" id="CDMG01000009">
    <property type="protein sequence ID" value="CRF52897.1"/>
    <property type="molecule type" value="Genomic_DNA"/>
</dbReference>
<keyword evidence="5" id="KW-1185">Reference proteome</keyword>
<evidence type="ECO:0000313" key="6">
    <source>
        <dbReference type="Proteomes" id="UP000041394"/>
    </source>
</evidence>
<evidence type="ECO:0000313" key="2">
    <source>
        <dbReference type="EMBL" id="CRF42429.1"/>
    </source>
</evidence>